<gene>
    <name evidence="1" type="ORF">ES332_A05G148600v1</name>
</gene>
<dbReference type="EMBL" id="CM017614">
    <property type="protein sequence ID" value="TYI26986.1"/>
    <property type="molecule type" value="Genomic_DNA"/>
</dbReference>
<proteinExistence type="predicted"/>
<evidence type="ECO:0000313" key="1">
    <source>
        <dbReference type="EMBL" id="TYI26986.1"/>
    </source>
</evidence>
<name>A0A5D2QFD4_GOSTO</name>
<organism evidence="1 2">
    <name type="scientific">Gossypium tomentosum</name>
    <name type="common">Hawaiian cotton</name>
    <name type="synonym">Gossypium sandvicense</name>
    <dbReference type="NCBI Taxonomy" id="34277"/>
    <lineage>
        <taxon>Eukaryota</taxon>
        <taxon>Viridiplantae</taxon>
        <taxon>Streptophyta</taxon>
        <taxon>Embryophyta</taxon>
        <taxon>Tracheophyta</taxon>
        <taxon>Spermatophyta</taxon>
        <taxon>Magnoliopsida</taxon>
        <taxon>eudicotyledons</taxon>
        <taxon>Gunneridae</taxon>
        <taxon>Pentapetalae</taxon>
        <taxon>rosids</taxon>
        <taxon>malvids</taxon>
        <taxon>Malvales</taxon>
        <taxon>Malvaceae</taxon>
        <taxon>Malvoideae</taxon>
        <taxon>Gossypium</taxon>
    </lineage>
</organism>
<evidence type="ECO:0000313" key="2">
    <source>
        <dbReference type="Proteomes" id="UP000322667"/>
    </source>
</evidence>
<dbReference type="Proteomes" id="UP000322667">
    <property type="component" value="Chromosome A05"/>
</dbReference>
<keyword evidence="2" id="KW-1185">Reference proteome</keyword>
<sequence>MPPQLTIAYLPVIVLMAFEDNAERILQLVGRNLREGSATTEICRGIVKFLGWIHLYNILRCLILKIYKQKIYRINIFTITTLIIGHPNLNLKKKKVNNKSLFE</sequence>
<dbReference type="AlphaFoldDB" id="A0A5D2QFD4"/>
<accession>A0A5D2QFD4</accession>
<protein>
    <submittedName>
        <fullName evidence="1">Uncharacterized protein</fullName>
    </submittedName>
</protein>
<reference evidence="1 2" key="1">
    <citation type="submission" date="2019-07" db="EMBL/GenBank/DDBJ databases">
        <title>WGS assembly of Gossypium tomentosum.</title>
        <authorList>
            <person name="Chen Z.J."/>
            <person name="Sreedasyam A."/>
            <person name="Ando A."/>
            <person name="Song Q."/>
            <person name="De L."/>
            <person name="Hulse-Kemp A."/>
            <person name="Ding M."/>
            <person name="Ye W."/>
            <person name="Kirkbride R."/>
            <person name="Jenkins J."/>
            <person name="Plott C."/>
            <person name="Lovell J."/>
            <person name="Lin Y.-M."/>
            <person name="Vaughn R."/>
            <person name="Liu B."/>
            <person name="Li W."/>
            <person name="Simpson S."/>
            <person name="Scheffler B."/>
            <person name="Saski C."/>
            <person name="Grover C."/>
            <person name="Hu G."/>
            <person name="Conover J."/>
            <person name="Carlson J."/>
            <person name="Shu S."/>
            <person name="Boston L."/>
            <person name="Williams M."/>
            <person name="Peterson D."/>
            <person name="Mcgee K."/>
            <person name="Jones D."/>
            <person name="Wendel J."/>
            <person name="Stelly D."/>
            <person name="Grimwood J."/>
            <person name="Schmutz J."/>
        </authorList>
    </citation>
    <scope>NUCLEOTIDE SEQUENCE [LARGE SCALE GENOMIC DNA]</scope>
    <source>
        <strain evidence="1">7179.01</strain>
    </source>
</reference>